<dbReference type="PANTHER" id="PTHR37540">
    <property type="entry name" value="TRANSCRIPTION FACTOR (ACR-2), PUTATIVE-RELATED-RELATED"/>
    <property type="match status" value="1"/>
</dbReference>
<dbReference type="HOGENOM" id="CLU_028343_1_0_1"/>
<evidence type="ECO:0008006" key="4">
    <source>
        <dbReference type="Google" id="ProtNLM"/>
    </source>
</evidence>
<dbReference type="EMBL" id="KN847040">
    <property type="protein sequence ID" value="KIW33857.1"/>
    <property type="molecule type" value="Genomic_DNA"/>
</dbReference>
<organism evidence="2 3">
    <name type="scientific">Cladophialophora immunda</name>
    <dbReference type="NCBI Taxonomy" id="569365"/>
    <lineage>
        <taxon>Eukaryota</taxon>
        <taxon>Fungi</taxon>
        <taxon>Dikarya</taxon>
        <taxon>Ascomycota</taxon>
        <taxon>Pezizomycotina</taxon>
        <taxon>Eurotiomycetes</taxon>
        <taxon>Chaetothyriomycetidae</taxon>
        <taxon>Chaetothyriales</taxon>
        <taxon>Herpotrichiellaceae</taxon>
        <taxon>Cladophialophora</taxon>
    </lineage>
</organism>
<sequence>MGESRYLFVVKDPQSQSFSRSDDQERRLIHRHAQIESMHRRRLSPHAQIHKSEQLPFIQVNPGIKTGTSNRREVHSIPRVPADELRIIDPFATTVVNVDRKAHGLLQYFIHVSHPRTWHSEVRDDHSYTFQNDVLPLVKGCLENEVHYYTLLASMASQMQYFELMNRDDETTSQMATKAIAAIRRYLRSSPPIDQRLIFDIHQMAVTDFYRYELQSALVHLKAARSLLLHIGGIERIDPSLREWIVIGDGYLAAELLQKPLFPASCFDPGHLDLEHGDVIGSHTDITTKWFQEPKYIEILPPQMHQVLLDLAATVDTMQRQSESEASDRNAPAGSKASLHWLLLRTSALRHRLLELEIDDGKTDAIRIVLIIWLFMVMTVTGRRRTCKVLASKLKRRLEGIEQGDWNRYGDVHLWVLLVGAMSCETGDRRWFLTAILETERPDCWGTHKSIREDELAKLFKRFAYLDAYQRGLLQAVSGDLNALAPQTARDGDDASSTSRRCYDEI</sequence>
<keyword evidence="3" id="KW-1185">Reference proteome</keyword>
<gene>
    <name evidence="2" type="ORF">PV07_00673</name>
</gene>
<accession>A0A0D2B892</accession>
<evidence type="ECO:0000313" key="3">
    <source>
        <dbReference type="Proteomes" id="UP000054466"/>
    </source>
</evidence>
<dbReference type="OrthoDB" id="4144003at2759"/>
<evidence type="ECO:0000313" key="2">
    <source>
        <dbReference type="EMBL" id="KIW33857.1"/>
    </source>
</evidence>
<feature type="region of interest" description="Disordered" evidence="1">
    <location>
        <begin position="487"/>
        <end position="506"/>
    </location>
</feature>
<dbReference type="VEuPathDB" id="FungiDB:PV07_00673"/>
<evidence type="ECO:0000256" key="1">
    <source>
        <dbReference type="SAM" id="MobiDB-lite"/>
    </source>
</evidence>
<dbReference type="PANTHER" id="PTHR37540:SF5">
    <property type="entry name" value="TRANSCRIPTION FACTOR DOMAIN-CONTAINING PROTEIN"/>
    <property type="match status" value="1"/>
</dbReference>
<protein>
    <recommendedName>
        <fullName evidence="4">Transcription factor domain-containing protein</fullName>
    </recommendedName>
</protein>
<dbReference type="RefSeq" id="XP_016254073.1">
    <property type="nucleotide sequence ID" value="XM_016387145.1"/>
</dbReference>
<name>A0A0D2B892_9EURO</name>
<dbReference type="Proteomes" id="UP000054466">
    <property type="component" value="Unassembled WGS sequence"/>
</dbReference>
<dbReference type="GeneID" id="27339867"/>
<proteinExistence type="predicted"/>
<reference evidence="2 3" key="1">
    <citation type="submission" date="2015-01" db="EMBL/GenBank/DDBJ databases">
        <title>The Genome Sequence of Cladophialophora immunda CBS83496.</title>
        <authorList>
            <consortium name="The Broad Institute Genomics Platform"/>
            <person name="Cuomo C."/>
            <person name="de Hoog S."/>
            <person name="Gorbushina A."/>
            <person name="Stielow B."/>
            <person name="Teixiera M."/>
            <person name="Abouelleil A."/>
            <person name="Chapman S.B."/>
            <person name="Priest M."/>
            <person name="Young S.K."/>
            <person name="Wortman J."/>
            <person name="Nusbaum C."/>
            <person name="Birren B."/>
        </authorList>
    </citation>
    <scope>NUCLEOTIDE SEQUENCE [LARGE SCALE GENOMIC DNA]</scope>
    <source>
        <strain evidence="2 3">CBS 83496</strain>
    </source>
</reference>
<dbReference type="AlphaFoldDB" id="A0A0D2B892"/>